<accession>A0A179GXP8</accession>
<name>A0A179GXP8_PURLI</name>
<reference evidence="6 7" key="1">
    <citation type="submission" date="2016-02" db="EMBL/GenBank/DDBJ databases">
        <title>Biosynthesis of antibiotic leucinostatins and their inhibition on Phytophthora in bio-control Purpureocillium lilacinum.</title>
        <authorList>
            <person name="Wang G."/>
            <person name="Liu Z."/>
            <person name="Lin R."/>
            <person name="Li E."/>
            <person name="Mao Z."/>
            <person name="Ling J."/>
            <person name="Yin W."/>
            <person name="Xie B."/>
        </authorList>
    </citation>
    <scope>NUCLEOTIDE SEQUENCE [LARGE SCALE GENOMIC DNA]</scope>
    <source>
        <strain evidence="6">PLFJ-1</strain>
    </source>
</reference>
<dbReference type="GO" id="GO:0008757">
    <property type="term" value="F:S-adenosylmethionine-dependent methyltransferase activity"/>
    <property type="evidence" value="ECO:0007669"/>
    <property type="project" value="InterPro"/>
</dbReference>
<evidence type="ECO:0000313" key="6">
    <source>
        <dbReference type="EMBL" id="OAQ82737.1"/>
    </source>
</evidence>
<sequence>MAAASTQSSASSSASAINPDERSRLQESFASLPFTSHPSRWDSLYRQAFTPWDRAGPSLALADLLAQRTDLVPTAQERDARGNLVQGVPRRTALVPGCGRGHDVLLLSSFGYDVWGLDYSPDAVRMAEENRKDAESKGLYKPVEEDLEKGDIKWLAGDFFDESWSKGIGTDGSGTFDLIYDYTFLCALPPEARPRWAKRMADLVHPKGRLVCLEFPTGKPLSEPGPPWGLNPEVYEALLSAPGEEVSYNPDGTVVHKPSSKPCQGELHRLSIIKPTRTHRAGTAEDGSVMDFISVWTR</sequence>
<dbReference type="PANTHER" id="PTHR32183">
    <property type="match status" value="1"/>
</dbReference>
<proteinExistence type="predicted"/>
<comment type="caution">
    <text evidence="6">The sequence shown here is derived from an EMBL/GenBank/DDBJ whole genome shotgun (WGS) entry which is preliminary data.</text>
</comment>
<dbReference type="InterPro" id="IPR029063">
    <property type="entry name" value="SAM-dependent_MTases_sf"/>
</dbReference>
<evidence type="ECO:0000313" key="7">
    <source>
        <dbReference type="Proteomes" id="UP000078340"/>
    </source>
</evidence>
<dbReference type="GeneID" id="28890662"/>
<protein>
    <submittedName>
        <fullName evidence="6">Thiopurine S-methyltransferase</fullName>
    </submittedName>
</protein>
<keyword evidence="3 6" id="KW-0808">Transferase</keyword>
<dbReference type="EMBL" id="LSBI01000008">
    <property type="protein sequence ID" value="OAQ82737.1"/>
    <property type="molecule type" value="Genomic_DNA"/>
</dbReference>
<dbReference type="Gene3D" id="3.40.50.150">
    <property type="entry name" value="Vaccinia Virus protein VP39"/>
    <property type="match status" value="1"/>
</dbReference>
<dbReference type="KEGG" id="plj:28890662"/>
<dbReference type="AlphaFoldDB" id="A0A179GXP8"/>
<dbReference type="PROSITE" id="PS51585">
    <property type="entry name" value="SAM_MT_TPMT"/>
    <property type="match status" value="1"/>
</dbReference>
<keyword evidence="4" id="KW-0949">S-adenosyl-L-methionine</keyword>
<evidence type="ECO:0000256" key="5">
    <source>
        <dbReference type="SAM" id="MobiDB-lite"/>
    </source>
</evidence>
<keyword evidence="2 6" id="KW-0489">Methyltransferase</keyword>
<feature type="compositionally biased region" description="Low complexity" evidence="5">
    <location>
        <begin position="1"/>
        <end position="16"/>
    </location>
</feature>
<dbReference type="InterPro" id="IPR008854">
    <property type="entry name" value="TPMT"/>
</dbReference>
<dbReference type="Pfam" id="PF05724">
    <property type="entry name" value="TPMT"/>
    <property type="match status" value="1"/>
</dbReference>
<keyword evidence="1" id="KW-0597">Phosphoprotein</keyword>
<gene>
    <name evidence="6" type="ORF">VFPFJ_08540</name>
</gene>
<evidence type="ECO:0000256" key="2">
    <source>
        <dbReference type="ARBA" id="ARBA00022603"/>
    </source>
</evidence>
<evidence type="ECO:0000256" key="1">
    <source>
        <dbReference type="ARBA" id="ARBA00022553"/>
    </source>
</evidence>
<evidence type="ECO:0000256" key="4">
    <source>
        <dbReference type="ARBA" id="ARBA00022691"/>
    </source>
</evidence>
<dbReference type="GO" id="GO:0032259">
    <property type="term" value="P:methylation"/>
    <property type="evidence" value="ECO:0007669"/>
    <property type="project" value="UniProtKB-KW"/>
</dbReference>
<dbReference type="CDD" id="cd02440">
    <property type="entry name" value="AdoMet_MTases"/>
    <property type="match status" value="1"/>
</dbReference>
<evidence type="ECO:0000256" key="3">
    <source>
        <dbReference type="ARBA" id="ARBA00022679"/>
    </source>
</evidence>
<organism evidence="6 7">
    <name type="scientific">Purpureocillium lilacinum</name>
    <name type="common">Paecilomyces lilacinus</name>
    <dbReference type="NCBI Taxonomy" id="33203"/>
    <lineage>
        <taxon>Eukaryota</taxon>
        <taxon>Fungi</taxon>
        <taxon>Dikarya</taxon>
        <taxon>Ascomycota</taxon>
        <taxon>Pezizomycotina</taxon>
        <taxon>Sordariomycetes</taxon>
        <taxon>Hypocreomycetidae</taxon>
        <taxon>Hypocreales</taxon>
        <taxon>Ophiocordycipitaceae</taxon>
        <taxon>Purpureocillium</taxon>
    </lineage>
</organism>
<dbReference type="OMA" id="RDFISVW"/>
<dbReference type="SUPFAM" id="SSF53335">
    <property type="entry name" value="S-adenosyl-L-methionine-dependent methyltransferases"/>
    <property type="match status" value="1"/>
</dbReference>
<feature type="region of interest" description="Disordered" evidence="5">
    <location>
        <begin position="1"/>
        <end position="22"/>
    </location>
</feature>
<dbReference type="PANTHER" id="PTHR32183:SF6">
    <property type="entry name" value="CYSTEINE SULFINATE DESULFINASE_CYSTEINE DESULFURASE AND RELATED ENZYMES"/>
    <property type="match status" value="1"/>
</dbReference>
<dbReference type="Proteomes" id="UP000078340">
    <property type="component" value="Unassembled WGS sequence"/>
</dbReference>